<sequence length="576" mass="60331">MTTAPSLSRSASRRSRADARDHSFAALSVPAFRLLWIAGLISNIGTWMQSVGAQWQLVDDGSSAAVVALVQTASAAPVLLLALPSGVLGEFLNRRRVLIVTQVVQLGASLALALLSGGGGLTPAALLTLTFVLGAAAAVQMPAAQAITSDVVPARLIPDAASLSSISVNVARAVGPAAAGLLIAQLGVTAVFIANAASFVLYLVALLAWRTYVAPLSRPEPFLDATRAGLRYVLHARLIRSLYVRLVLFLLPANALWALLPVLAQKTFGLGAAGYGLLLAALGGGSIAGALLLRAARSRLGVNGVLLASMAGFGVALCALLLTNSLWVVGFAMVGAGMGWIGVIATVNGVVQGFLPAWVRTRGLSIYQLVLFGGTAVGSAVAGAIAGAVGAETVVVSAGFIILALATAQLLLPVRVPVGIGRGIVSIEESPGPERSADERAALVTVSYLVPLENREEFRSVMGMVAQTRYRTGARTWHMYETTERPDEIVEMYTLGSWREHIAQLRSRHTEWDADLLRRAAALSTREPLVEHFVDLPVSRHSENGRAHPSPSERLSRLTRTGARSADGFAPPLSAR</sequence>
<proteinExistence type="predicted"/>
<feature type="transmembrane region" description="Helical" evidence="8">
    <location>
        <begin position="121"/>
        <end position="139"/>
    </location>
</feature>
<organism evidence="10 11">
    <name type="scientific">Microbacterium algeriense</name>
    <dbReference type="NCBI Taxonomy" id="2615184"/>
    <lineage>
        <taxon>Bacteria</taxon>
        <taxon>Bacillati</taxon>
        <taxon>Actinomycetota</taxon>
        <taxon>Actinomycetes</taxon>
        <taxon>Micrococcales</taxon>
        <taxon>Microbacteriaceae</taxon>
        <taxon>Microbacterium</taxon>
    </lineage>
</organism>
<evidence type="ECO:0000256" key="3">
    <source>
        <dbReference type="ARBA" id="ARBA00022475"/>
    </source>
</evidence>
<dbReference type="PANTHER" id="PTHR23513">
    <property type="entry name" value="INTEGRAL MEMBRANE EFFLUX PROTEIN-RELATED"/>
    <property type="match status" value="1"/>
</dbReference>
<gene>
    <name evidence="10" type="ORF">F6A08_01085</name>
</gene>
<dbReference type="InterPro" id="IPR020846">
    <property type="entry name" value="MFS_dom"/>
</dbReference>
<dbReference type="Gene3D" id="1.20.1250.20">
    <property type="entry name" value="MFS general substrate transporter like domains"/>
    <property type="match status" value="1"/>
</dbReference>
<evidence type="ECO:0000256" key="5">
    <source>
        <dbReference type="ARBA" id="ARBA00022989"/>
    </source>
</evidence>
<keyword evidence="2" id="KW-0813">Transport</keyword>
<dbReference type="Proteomes" id="UP000478836">
    <property type="component" value="Unassembled WGS sequence"/>
</dbReference>
<evidence type="ECO:0000256" key="6">
    <source>
        <dbReference type="ARBA" id="ARBA00023136"/>
    </source>
</evidence>
<feature type="transmembrane region" description="Helical" evidence="8">
    <location>
        <begin position="328"/>
        <end position="354"/>
    </location>
</feature>
<evidence type="ECO:0000313" key="11">
    <source>
        <dbReference type="Proteomes" id="UP000478836"/>
    </source>
</evidence>
<dbReference type="RefSeq" id="WP_151458363.1">
    <property type="nucleotide sequence ID" value="NZ_WAAO01000001.1"/>
</dbReference>
<dbReference type="InterPro" id="IPR010290">
    <property type="entry name" value="TM_effector"/>
</dbReference>
<feature type="transmembrane region" description="Helical" evidence="8">
    <location>
        <begin position="300"/>
        <end position="322"/>
    </location>
</feature>
<feature type="region of interest" description="Disordered" evidence="7">
    <location>
        <begin position="540"/>
        <end position="576"/>
    </location>
</feature>
<feature type="transmembrane region" description="Helical" evidence="8">
    <location>
        <begin position="366"/>
        <end position="388"/>
    </location>
</feature>
<evidence type="ECO:0000256" key="1">
    <source>
        <dbReference type="ARBA" id="ARBA00004651"/>
    </source>
</evidence>
<reference evidence="11" key="1">
    <citation type="submission" date="2019-09" db="EMBL/GenBank/DDBJ databases">
        <title>Whole genome sequencing of Microbacterium maritypicum.</title>
        <authorList>
            <person name="Lenchi N."/>
        </authorList>
    </citation>
    <scope>NUCLEOTIDE SEQUENCE [LARGE SCALE GENOMIC DNA]</scope>
    <source>
        <strain evidence="11">G1</strain>
    </source>
</reference>
<dbReference type="GeneID" id="77475017"/>
<dbReference type="SUPFAM" id="SSF103473">
    <property type="entry name" value="MFS general substrate transporter"/>
    <property type="match status" value="1"/>
</dbReference>
<dbReference type="CDD" id="cd06173">
    <property type="entry name" value="MFS_MefA_like"/>
    <property type="match status" value="1"/>
</dbReference>
<feature type="transmembrane region" description="Helical" evidence="8">
    <location>
        <begin position="272"/>
        <end position="293"/>
    </location>
</feature>
<feature type="transmembrane region" description="Helical" evidence="8">
    <location>
        <begin position="190"/>
        <end position="209"/>
    </location>
</feature>
<comment type="subcellular location">
    <subcellularLocation>
        <location evidence="1">Cell membrane</location>
        <topology evidence="1">Multi-pass membrane protein</topology>
    </subcellularLocation>
</comment>
<evidence type="ECO:0000256" key="4">
    <source>
        <dbReference type="ARBA" id="ARBA00022692"/>
    </source>
</evidence>
<keyword evidence="6 8" id="KW-0472">Membrane</keyword>
<evidence type="ECO:0000256" key="7">
    <source>
        <dbReference type="SAM" id="MobiDB-lite"/>
    </source>
</evidence>
<evidence type="ECO:0000256" key="2">
    <source>
        <dbReference type="ARBA" id="ARBA00022448"/>
    </source>
</evidence>
<dbReference type="Pfam" id="PF05977">
    <property type="entry name" value="MFS_3"/>
    <property type="match status" value="1"/>
</dbReference>
<dbReference type="PROSITE" id="PS50850">
    <property type="entry name" value="MFS"/>
    <property type="match status" value="1"/>
</dbReference>
<protein>
    <submittedName>
        <fullName evidence="10">MFS transporter</fullName>
    </submittedName>
</protein>
<accession>A0ABQ6V7Y1</accession>
<dbReference type="PANTHER" id="PTHR23513:SF11">
    <property type="entry name" value="STAPHYLOFERRIN A TRANSPORTER"/>
    <property type="match status" value="1"/>
</dbReference>
<evidence type="ECO:0000259" key="9">
    <source>
        <dbReference type="PROSITE" id="PS50850"/>
    </source>
</evidence>
<feature type="transmembrane region" description="Helical" evidence="8">
    <location>
        <begin position="394"/>
        <end position="412"/>
    </location>
</feature>
<evidence type="ECO:0000256" key="8">
    <source>
        <dbReference type="SAM" id="Phobius"/>
    </source>
</evidence>
<dbReference type="InterPro" id="IPR036259">
    <property type="entry name" value="MFS_trans_sf"/>
</dbReference>
<evidence type="ECO:0000313" key="10">
    <source>
        <dbReference type="EMBL" id="KAB1866454.1"/>
    </source>
</evidence>
<feature type="domain" description="Major facilitator superfamily (MFS) profile" evidence="9">
    <location>
        <begin position="31"/>
        <end position="416"/>
    </location>
</feature>
<keyword evidence="3" id="KW-1003">Cell membrane</keyword>
<name>A0ABQ6V7Y1_9MICO</name>
<feature type="transmembrane region" description="Helical" evidence="8">
    <location>
        <begin position="242"/>
        <end position="260"/>
    </location>
</feature>
<keyword evidence="4 8" id="KW-0812">Transmembrane</keyword>
<keyword evidence="5 8" id="KW-1133">Transmembrane helix</keyword>
<keyword evidence="11" id="KW-1185">Reference proteome</keyword>
<comment type="caution">
    <text evidence="10">The sequence shown here is derived from an EMBL/GenBank/DDBJ whole genome shotgun (WGS) entry which is preliminary data.</text>
</comment>
<dbReference type="EMBL" id="WAAO01000001">
    <property type="protein sequence ID" value="KAB1866454.1"/>
    <property type="molecule type" value="Genomic_DNA"/>
</dbReference>
<feature type="transmembrane region" description="Helical" evidence="8">
    <location>
        <begin position="64"/>
        <end position="85"/>
    </location>
</feature>
<feature type="transmembrane region" description="Helical" evidence="8">
    <location>
        <begin position="23"/>
        <end position="44"/>
    </location>
</feature>